<proteinExistence type="predicted"/>
<gene>
    <name evidence="1" type="ORF">DNTS_028355</name>
</gene>
<evidence type="ECO:0000313" key="2">
    <source>
        <dbReference type="Proteomes" id="UP000316079"/>
    </source>
</evidence>
<accession>A0A553QW30</accession>
<comment type="caution">
    <text evidence="1">The sequence shown here is derived from an EMBL/GenBank/DDBJ whole genome shotgun (WGS) entry which is preliminary data.</text>
</comment>
<organism evidence="1 2">
    <name type="scientific">Danionella cerebrum</name>
    <dbReference type="NCBI Taxonomy" id="2873325"/>
    <lineage>
        <taxon>Eukaryota</taxon>
        <taxon>Metazoa</taxon>
        <taxon>Chordata</taxon>
        <taxon>Craniata</taxon>
        <taxon>Vertebrata</taxon>
        <taxon>Euteleostomi</taxon>
        <taxon>Actinopterygii</taxon>
        <taxon>Neopterygii</taxon>
        <taxon>Teleostei</taxon>
        <taxon>Ostariophysi</taxon>
        <taxon>Cypriniformes</taxon>
        <taxon>Danionidae</taxon>
        <taxon>Danioninae</taxon>
        <taxon>Danionella</taxon>
    </lineage>
</organism>
<dbReference type="GO" id="GO:0005743">
    <property type="term" value="C:mitochondrial inner membrane"/>
    <property type="evidence" value="ECO:0007669"/>
    <property type="project" value="TreeGrafter"/>
</dbReference>
<dbReference type="EMBL" id="SRMA01025470">
    <property type="protein sequence ID" value="TRY94181.1"/>
    <property type="molecule type" value="Genomic_DNA"/>
</dbReference>
<sequence length="245" mass="28615">MALPLMRSCNRPVSLLLRCYSPKQLSVNLPIRLSPIAAATLHESRLYSSEPRKRKGNQRLVTIHIPNPFRWLRNKIFIFLIRTYFDREFDIDDFTNGTLHAFCHVSRLLSQGHFEALEGLATKDVILKVQKLCAQMPVGRINALAVDQDDVIFMKPINMNIYYNDERKFVRILMGFWYMPNFKLPEGWAMKFLSLGVSTGKLVQEQFEQNSMLRAFYEFQREYTDGVAPDWIITDIKQAILTENF</sequence>
<name>A0A553QW30_9TELE</name>
<evidence type="ECO:0000313" key="1">
    <source>
        <dbReference type="EMBL" id="TRY94181.1"/>
    </source>
</evidence>
<dbReference type="GO" id="GO:0043022">
    <property type="term" value="F:ribosome binding"/>
    <property type="evidence" value="ECO:0007669"/>
    <property type="project" value="TreeGrafter"/>
</dbReference>
<evidence type="ECO:0008006" key="3">
    <source>
        <dbReference type="Google" id="ProtNLM"/>
    </source>
</evidence>
<reference evidence="1 2" key="1">
    <citation type="journal article" date="2019" name="Sci. Data">
        <title>Hybrid genome assembly and annotation of Danionella translucida.</title>
        <authorList>
            <person name="Kadobianskyi M."/>
            <person name="Schulze L."/>
            <person name="Schuelke M."/>
            <person name="Judkewitz B."/>
        </authorList>
    </citation>
    <scope>NUCLEOTIDE SEQUENCE [LARGE SCALE GENOMIC DNA]</scope>
    <source>
        <strain evidence="1 2">Bolton</strain>
    </source>
</reference>
<dbReference type="PANTHER" id="PTHR13333">
    <property type="entry name" value="M-AAA PROTEASE-INTERACTING PROTEIN 1, MITOCHONDRIAL"/>
    <property type="match status" value="1"/>
</dbReference>
<protein>
    <recommendedName>
        <fullName evidence="3">Tim44-like domain-containing protein</fullName>
    </recommendedName>
</protein>
<dbReference type="GO" id="GO:0032979">
    <property type="term" value="P:protein insertion into mitochondrial inner membrane from matrix"/>
    <property type="evidence" value="ECO:0007669"/>
    <property type="project" value="TreeGrafter"/>
</dbReference>
<dbReference type="Proteomes" id="UP000316079">
    <property type="component" value="Unassembled WGS sequence"/>
</dbReference>
<dbReference type="STRING" id="623744.A0A553QW30"/>
<dbReference type="PANTHER" id="PTHR13333:SF7">
    <property type="entry name" value="M-AAA PROTEASE-INTERACTING PROTEIN 1, MITOCHONDRIAL"/>
    <property type="match status" value="1"/>
</dbReference>
<dbReference type="AlphaFoldDB" id="A0A553QW30"/>
<dbReference type="OrthoDB" id="7249367at2759"/>
<keyword evidence="2" id="KW-1185">Reference proteome</keyword>